<dbReference type="PANTHER" id="PTHR43280">
    <property type="entry name" value="ARAC-FAMILY TRANSCRIPTIONAL REGULATOR"/>
    <property type="match status" value="1"/>
</dbReference>
<dbReference type="KEGG" id="pbv:AR543_22145"/>
<dbReference type="InterPro" id="IPR018062">
    <property type="entry name" value="HTH_AraC-typ_CS"/>
</dbReference>
<reference evidence="7 8" key="2">
    <citation type="journal article" date="2016" name="Int. J. Syst. Evol. Microbiol.">
        <title>Paenibacillus bovis sp. nov., isolated from raw yak (Bos grunniens) milk.</title>
        <authorList>
            <person name="Gao C."/>
            <person name="Han J."/>
            <person name="Liu Z."/>
            <person name="Xu X."/>
            <person name="Hang F."/>
            <person name="Wu Z."/>
        </authorList>
    </citation>
    <scope>NUCLEOTIDE SEQUENCE [LARGE SCALE GENOMIC DNA]</scope>
    <source>
        <strain evidence="7 8">BD3526</strain>
    </source>
</reference>
<dbReference type="PROSITE" id="PS00041">
    <property type="entry name" value="HTH_ARAC_FAMILY_1"/>
    <property type="match status" value="1"/>
</dbReference>
<keyword evidence="3" id="KW-0804">Transcription</keyword>
<dbReference type="InterPro" id="IPR020449">
    <property type="entry name" value="Tscrpt_reg_AraC-type_HTH"/>
</dbReference>
<dbReference type="EMBL" id="CP013023">
    <property type="protein sequence ID" value="ANF98423.1"/>
    <property type="molecule type" value="Genomic_DNA"/>
</dbReference>
<dbReference type="GO" id="GO:0000160">
    <property type="term" value="P:phosphorelay signal transduction system"/>
    <property type="evidence" value="ECO:0007669"/>
    <property type="project" value="InterPro"/>
</dbReference>
<reference evidence="8" key="1">
    <citation type="submission" date="2015-10" db="EMBL/GenBank/DDBJ databases">
        <title>Genome of Paenibacillus bovis sp. nov.</title>
        <authorList>
            <person name="Wu Z."/>
            <person name="Gao C."/>
            <person name="Liu Z."/>
            <person name="Zheng H."/>
        </authorList>
    </citation>
    <scope>NUCLEOTIDE SEQUENCE [LARGE SCALE GENOMIC DNA]</scope>
    <source>
        <strain evidence="8">BD3526</strain>
    </source>
</reference>
<dbReference type="InterPro" id="IPR011006">
    <property type="entry name" value="CheY-like_superfamily"/>
</dbReference>
<dbReference type="Gene3D" id="1.10.10.60">
    <property type="entry name" value="Homeodomain-like"/>
    <property type="match status" value="2"/>
</dbReference>
<evidence type="ECO:0000256" key="4">
    <source>
        <dbReference type="PROSITE-ProRule" id="PRU00169"/>
    </source>
</evidence>
<feature type="domain" description="HTH araC/xylS-type" evidence="5">
    <location>
        <begin position="157"/>
        <end position="255"/>
    </location>
</feature>
<sequence>MYAKTILIVDDEPRTRQGMKKMLDQWCDGSCRIMIAADGEEAIEIMRKQHVHVLLTDIHMPEMSGLTMLRNIREHGLSPVVILISAYSEFGYAQEAIRLGVVNYLLKPISKTDLIAAVEVALQVEEKQTRAIIVEKVVDNRLVQVNEQSQTATERIRSALYYIDTHLEEELTLKELADHVHLNPSYLSVLFKEQVHLTFSEYVTRQRIQRAKELLISTSLPVGDIAEQSGYRTAKYFIKIFKEIEGVTPSSYRKSIH</sequence>
<dbReference type="GO" id="GO:0003700">
    <property type="term" value="F:DNA-binding transcription factor activity"/>
    <property type="evidence" value="ECO:0007669"/>
    <property type="project" value="InterPro"/>
</dbReference>
<dbReference type="SUPFAM" id="SSF46689">
    <property type="entry name" value="Homeodomain-like"/>
    <property type="match status" value="2"/>
</dbReference>
<feature type="modified residue" description="4-aspartylphosphate" evidence="4">
    <location>
        <position position="57"/>
    </location>
</feature>
<gene>
    <name evidence="7" type="ORF">AR543_22145</name>
</gene>
<evidence type="ECO:0000313" key="7">
    <source>
        <dbReference type="EMBL" id="ANF98423.1"/>
    </source>
</evidence>
<name>A0A172ZLK2_9BACL</name>
<evidence type="ECO:0000256" key="2">
    <source>
        <dbReference type="ARBA" id="ARBA00023125"/>
    </source>
</evidence>
<dbReference type="SMART" id="SM00448">
    <property type="entry name" value="REC"/>
    <property type="match status" value="1"/>
</dbReference>
<feature type="domain" description="Response regulatory" evidence="6">
    <location>
        <begin position="5"/>
        <end position="122"/>
    </location>
</feature>
<keyword evidence="8" id="KW-1185">Reference proteome</keyword>
<evidence type="ECO:0000259" key="6">
    <source>
        <dbReference type="PROSITE" id="PS50110"/>
    </source>
</evidence>
<dbReference type="Proteomes" id="UP000078148">
    <property type="component" value="Chromosome"/>
</dbReference>
<dbReference type="OrthoDB" id="9788446at2"/>
<dbReference type="PRINTS" id="PR00032">
    <property type="entry name" value="HTHARAC"/>
</dbReference>
<dbReference type="Pfam" id="PF12833">
    <property type="entry name" value="HTH_18"/>
    <property type="match status" value="1"/>
</dbReference>
<dbReference type="InterPro" id="IPR018060">
    <property type="entry name" value="HTH_AraC"/>
</dbReference>
<dbReference type="STRING" id="1616788.AR543_22145"/>
<accession>A0A172ZLK2</accession>
<dbReference type="SMART" id="SM00342">
    <property type="entry name" value="HTH_ARAC"/>
    <property type="match status" value="1"/>
</dbReference>
<dbReference type="InterPro" id="IPR001789">
    <property type="entry name" value="Sig_transdc_resp-reg_receiver"/>
</dbReference>
<dbReference type="AlphaFoldDB" id="A0A172ZLK2"/>
<dbReference type="PROSITE" id="PS01124">
    <property type="entry name" value="HTH_ARAC_FAMILY_2"/>
    <property type="match status" value="1"/>
</dbReference>
<dbReference type="InterPro" id="IPR009057">
    <property type="entry name" value="Homeodomain-like_sf"/>
</dbReference>
<evidence type="ECO:0000256" key="1">
    <source>
        <dbReference type="ARBA" id="ARBA00023015"/>
    </source>
</evidence>
<proteinExistence type="predicted"/>
<dbReference type="CDD" id="cd17536">
    <property type="entry name" value="REC_YesN-like"/>
    <property type="match status" value="1"/>
</dbReference>
<evidence type="ECO:0000259" key="5">
    <source>
        <dbReference type="PROSITE" id="PS01124"/>
    </source>
</evidence>
<evidence type="ECO:0000313" key="8">
    <source>
        <dbReference type="Proteomes" id="UP000078148"/>
    </source>
</evidence>
<dbReference type="Gene3D" id="3.40.50.2300">
    <property type="match status" value="1"/>
</dbReference>
<dbReference type="PROSITE" id="PS50110">
    <property type="entry name" value="RESPONSE_REGULATORY"/>
    <property type="match status" value="1"/>
</dbReference>
<dbReference type="RefSeq" id="WP_060536461.1">
    <property type="nucleotide sequence ID" value="NZ_CP013023.1"/>
</dbReference>
<dbReference type="SUPFAM" id="SSF52172">
    <property type="entry name" value="CheY-like"/>
    <property type="match status" value="1"/>
</dbReference>
<keyword evidence="1" id="KW-0805">Transcription regulation</keyword>
<dbReference type="Pfam" id="PF00072">
    <property type="entry name" value="Response_reg"/>
    <property type="match status" value="1"/>
</dbReference>
<evidence type="ECO:0000256" key="3">
    <source>
        <dbReference type="ARBA" id="ARBA00023163"/>
    </source>
</evidence>
<dbReference type="GO" id="GO:0043565">
    <property type="term" value="F:sequence-specific DNA binding"/>
    <property type="evidence" value="ECO:0007669"/>
    <property type="project" value="InterPro"/>
</dbReference>
<keyword evidence="4" id="KW-0597">Phosphoprotein</keyword>
<dbReference type="PANTHER" id="PTHR43280:SF28">
    <property type="entry name" value="HTH-TYPE TRANSCRIPTIONAL ACTIVATOR RHAS"/>
    <property type="match status" value="1"/>
</dbReference>
<keyword evidence="2 7" id="KW-0238">DNA-binding</keyword>
<organism evidence="7 8">
    <name type="scientific">Paenibacillus bovis</name>
    <dbReference type="NCBI Taxonomy" id="1616788"/>
    <lineage>
        <taxon>Bacteria</taxon>
        <taxon>Bacillati</taxon>
        <taxon>Bacillota</taxon>
        <taxon>Bacilli</taxon>
        <taxon>Bacillales</taxon>
        <taxon>Paenibacillaceae</taxon>
        <taxon>Paenibacillus</taxon>
    </lineage>
</organism>
<protein>
    <submittedName>
        <fullName evidence="7">DNA-binding response regulator</fullName>
    </submittedName>
</protein>